<proteinExistence type="predicted"/>
<evidence type="ECO:0000259" key="4">
    <source>
        <dbReference type="SMART" id="SM01008"/>
    </source>
</evidence>
<dbReference type="InterPro" id="IPR037165">
    <property type="entry name" value="AldOxase/xan_DH_Mopterin-bd_sf"/>
</dbReference>
<keyword evidence="2" id="KW-0560">Oxidoreductase</keyword>
<dbReference type="InterPro" id="IPR046867">
    <property type="entry name" value="AldOxase/xan_DH_MoCoBD2"/>
</dbReference>
<evidence type="ECO:0000256" key="3">
    <source>
        <dbReference type="SAM" id="MobiDB-lite"/>
    </source>
</evidence>
<evidence type="ECO:0000256" key="2">
    <source>
        <dbReference type="ARBA" id="ARBA00023002"/>
    </source>
</evidence>
<dbReference type="Gene3D" id="3.30.365.10">
    <property type="entry name" value="Aldehyde oxidase/xanthine dehydrogenase, molybdopterin binding domain"/>
    <property type="match status" value="4"/>
</dbReference>
<evidence type="ECO:0000313" key="6">
    <source>
        <dbReference type="Proteomes" id="UP000237839"/>
    </source>
</evidence>
<dbReference type="Pfam" id="PF20256">
    <property type="entry name" value="MoCoBD_2"/>
    <property type="match status" value="1"/>
</dbReference>
<protein>
    <submittedName>
        <fullName evidence="5">Aerobic-type carbon monoxide dehydrogenase large subunit CoxL/CutL-like protein</fullName>
    </submittedName>
</protein>
<feature type="compositionally biased region" description="Low complexity" evidence="3">
    <location>
        <begin position="570"/>
        <end position="582"/>
    </location>
</feature>
<dbReference type="SUPFAM" id="SSF56003">
    <property type="entry name" value="Molybdenum cofactor-binding domain"/>
    <property type="match status" value="1"/>
</dbReference>
<dbReference type="InterPro" id="IPR000674">
    <property type="entry name" value="Ald_Oxase/Xan_DH_a/b"/>
</dbReference>
<dbReference type="RefSeq" id="WP_207769716.1">
    <property type="nucleotide sequence ID" value="NZ_PUGF01000013.1"/>
</dbReference>
<evidence type="ECO:0000256" key="1">
    <source>
        <dbReference type="ARBA" id="ARBA00022505"/>
    </source>
</evidence>
<organism evidence="5 6">
    <name type="scientific">Solimicrobium silvestre</name>
    <dbReference type="NCBI Taxonomy" id="2099400"/>
    <lineage>
        <taxon>Bacteria</taxon>
        <taxon>Pseudomonadati</taxon>
        <taxon>Pseudomonadota</taxon>
        <taxon>Betaproteobacteria</taxon>
        <taxon>Burkholderiales</taxon>
        <taxon>Oxalobacteraceae</taxon>
        <taxon>Solimicrobium</taxon>
    </lineage>
</organism>
<dbReference type="Gene3D" id="3.90.1170.50">
    <property type="entry name" value="Aldehyde oxidase/xanthine dehydrogenase, a/b hammerhead"/>
    <property type="match status" value="1"/>
</dbReference>
<dbReference type="Proteomes" id="UP000237839">
    <property type="component" value="Unassembled WGS sequence"/>
</dbReference>
<reference evidence="5 6" key="1">
    <citation type="submission" date="2018-02" db="EMBL/GenBank/DDBJ databases">
        <title>Solimicrobium silvestre gen. nov., sp. nov., isolated from alpine forest soil.</title>
        <authorList>
            <person name="Margesin R."/>
            <person name="Albuquerque L."/>
            <person name="Zhang D.-C."/>
            <person name="Froufe H.J.C."/>
            <person name="Severino R."/>
            <person name="Roxo I."/>
            <person name="Egas C."/>
            <person name="Da Costa M.S."/>
        </authorList>
    </citation>
    <scope>NUCLEOTIDE SEQUENCE [LARGE SCALE GENOMIC DNA]</scope>
    <source>
        <strain evidence="5 6">S20-91</strain>
    </source>
</reference>
<sequence>MKNIGDPIARVDGRLKVTGAALYSAEIPLLKTAYAVLVTSTIASGRITVLDEDRARSIAGVIAVFSYKNAPRLSRPKMMPAGQSIPILQSPDIYYGGQVIAVVLAESLESATHAASLVTVSYSTKVAAIDMNAHLASAFVPAKRQTGEDPSSKRGDTTAGLAQADIKLDLLYTTPVEHHNPMEPHATTAVWEGDQLTVYDATQAVTNSAHSLAQILGVPVANVRVISRFLGGGFGCKGMSWPHVAIAAMTAREIKRPVKLVLTRPQMFTSNGHRPTTRQSIHIGANRDGKLMAINHHVDNHTSALDNFTEASGSPTEFLYACNNVEILHRLVRLNTGTPTFTRAPGFASGSFGLESAMDEMACKLDIDPVEFRLRNFAAHDQADNLPWSSNSLRECYAAAAARFGWEKRKATTGSQRDGRWLIGYGMASATYPAHFQAASANATIFADGKVLVQCGTQDLGTGTYTVMSQTAASVLGVEVEQVRFELGDTRLPPAPGSGGSTTAASAGSAVFNTVQKLRDRLIQLAATDTSSPLHGIDEKLIVIRDGRLSSTGVPGRSETLIKLLSRQSQPSVSVTSSTGPGPEQGYPTAQTPGNVPGEKPKSHHSYKIFGAHFCEVRVDPELGEVKVTRMVSAFAGGRILNARTARSQLQGGMIWGIGMALMEETRIDTQRGFFSNANLADYLLPVNADIPSIEALLVEEVDPYVNPIGSKGLGEIGIVGVAAAVANAVYNATGKRIRDLPITVDKII</sequence>
<comment type="caution">
    <text evidence="5">The sequence shown here is derived from an EMBL/GenBank/DDBJ whole genome shotgun (WGS) entry which is preliminary data.</text>
</comment>
<dbReference type="SUPFAM" id="SSF54665">
    <property type="entry name" value="CO dehydrogenase molybdoprotein N-domain-like"/>
    <property type="match status" value="1"/>
</dbReference>
<dbReference type="EMBL" id="PUGF01000013">
    <property type="protein sequence ID" value="PRC92446.1"/>
    <property type="molecule type" value="Genomic_DNA"/>
</dbReference>
<name>A0A2S9GXR0_9BURK</name>
<dbReference type="GO" id="GO:0005506">
    <property type="term" value="F:iron ion binding"/>
    <property type="evidence" value="ECO:0007669"/>
    <property type="project" value="InterPro"/>
</dbReference>
<dbReference type="InterPro" id="IPR016208">
    <property type="entry name" value="Ald_Oxase/xanthine_DH-like"/>
</dbReference>
<dbReference type="InterPro" id="IPR008274">
    <property type="entry name" value="AldOxase/xan_DH_MoCoBD1"/>
</dbReference>
<dbReference type="AlphaFoldDB" id="A0A2S9GXR0"/>
<keyword evidence="6" id="KW-1185">Reference proteome</keyword>
<gene>
    <name evidence="5" type="ORF">S2091_2821</name>
</gene>
<dbReference type="PANTHER" id="PTHR11908">
    <property type="entry name" value="XANTHINE DEHYDROGENASE"/>
    <property type="match status" value="1"/>
</dbReference>
<dbReference type="PANTHER" id="PTHR11908:SF132">
    <property type="entry name" value="ALDEHYDE OXIDASE 1-RELATED"/>
    <property type="match status" value="1"/>
</dbReference>
<dbReference type="Pfam" id="PF01315">
    <property type="entry name" value="Ald_Xan_dh_C"/>
    <property type="match status" value="1"/>
</dbReference>
<dbReference type="SMART" id="SM01008">
    <property type="entry name" value="Ald_Xan_dh_C"/>
    <property type="match status" value="1"/>
</dbReference>
<feature type="domain" description="Aldehyde oxidase/xanthine dehydrogenase a/b hammerhead" evidence="4">
    <location>
        <begin position="18"/>
        <end position="126"/>
    </location>
</feature>
<evidence type="ECO:0000313" key="5">
    <source>
        <dbReference type="EMBL" id="PRC92446.1"/>
    </source>
</evidence>
<dbReference type="GO" id="GO:0016491">
    <property type="term" value="F:oxidoreductase activity"/>
    <property type="evidence" value="ECO:0007669"/>
    <property type="project" value="UniProtKB-KW"/>
</dbReference>
<dbReference type="InterPro" id="IPR036856">
    <property type="entry name" value="Ald_Oxase/Xan_DH_a/b_sf"/>
</dbReference>
<accession>A0A2S9GXR0</accession>
<feature type="region of interest" description="Disordered" evidence="3">
    <location>
        <begin position="570"/>
        <end position="603"/>
    </location>
</feature>
<dbReference type="Pfam" id="PF02738">
    <property type="entry name" value="MoCoBD_1"/>
    <property type="match status" value="1"/>
</dbReference>
<keyword evidence="1" id="KW-0500">Molybdenum</keyword>